<keyword evidence="7" id="KW-1185">Reference proteome</keyword>
<sequence>MAMHNNEISLGAGQVNGWQARGVAFELHRGQPHAIPKHAHDTYQIGMTTRDPGEYLCDGKAWYAPPGSIVLFHPGQVHSAPRASVRSCSAISRLIFVDIGKMREVAAMVAEHDGGQPHFDDLVITDEAFIARFLAMHKMAGAAASALEKDSGLLSALAQLVLRFGSVRARPENVQGNAARTRAIREYVQDRYAENITLAELSDVARVSPYYLNRIFASEVGMPPHAFQTQVRVERAKSLLLGGMSVTDAALETGFFDQSHFTRHFRRIVGVPPKRYVSCARH</sequence>
<evidence type="ECO:0000256" key="4">
    <source>
        <dbReference type="ARBA" id="ARBA00023163"/>
    </source>
</evidence>
<name>A0A1M5TJS7_9BURK</name>
<dbReference type="OrthoDB" id="3631840at2"/>
<dbReference type="InterPro" id="IPR009057">
    <property type="entry name" value="Homeodomain-like_sf"/>
</dbReference>
<dbReference type="InterPro" id="IPR018060">
    <property type="entry name" value="HTH_AraC"/>
</dbReference>
<dbReference type="PANTHER" id="PTHR46796">
    <property type="entry name" value="HTH-TYPE TRANSCRIPTIONAL ACTIVATOR RHAS-RELATED"/>
    <property type="match status" value="1"/>
</dbReference>
<protein>
    <submittedName>
        <fullName evidence="6">Transcriptional regulator, AraC family</fullName>
    </submittedName>
</protein>
<dbReference type="Proteomes" id="UP000184226">
    <property type="component" value="Unassembled WGS sequence"/>
</dbReference>
<reference evidence="6 7" key="1">
    <citation type="submission" date="2016-11" db="EMBL/GenBank/DDBJ databases">
        <authorList>
            <person name="Jaros S."/>
            <person name="Januszkiewicz K."/>
            <person name="Wedrychowicz H."/>
        </authorList>
    </citation>
    <scope>NUCLEOTIDE SEQUENCE [LARGE SCALE GENOMIC DNA]</scope>
    <source>
        <strain evidence="6 7">CGMCC 1.10190</strain>
    </source>
</reference>
<dbReference type="AlphaFoldDB" id="A0A1M5TJS7"/>
<dbReference type="SUPFAM" id="SSF46689">
    <property type="entry name" value="Homeodomain-like"/>
    <property type="match status" value="2"/>
</dbReference>
<evidence type="ECO:0000256" key="3">
    <source>
        <dbReference type="ARBA" id="ARBA00023159"/>
    </source>
</evidence>
<keyword evidence="2" id="KW-0238">DNA-binding</keyword>
<dbReference type="SMART" id="SM00342">
    <property type="entry name" value="HTH_ARAC"/>
    <property type="match status" value="1"/>
</dbReference>
<keyword evidence="3" id="KW-0010">Activator</keyword>
<evidence type="ECO:0000256" key="1">
    <source>
        <dbReference type="ARBA" id="ARBA00023015"/>
    </source>
</evidence>
<dbReference type="PROSITE" id="PS01124">
    <property type="entry name" value="HTH_ARAC_FAMILY_2"/>
    <property type="match status" value="1"/>
</dbReference>
<dbReference type="GO" id="GO:0043565">
    <property type="term" value="F:sequence-specific DNA binding"/>
    <property type="evidence" value="ECO:0007669"/>
    <property type="project" value="InterPro"/>
</dbReference>
<evidence type="ECO:0000313" key="7">
    <source>
        <dbReference type="Proteomes" id="UP000184226"/>
    </source>
</evidence>
<evidence type="ECO:0000313" key="6">
    <source>
        <dbReference type="EMBL" id="SHH51017.1"/>
    </source>
</evidence>
<dbReference type="InterPro" id="IPR018062">
    <property type="entry name" value="HTH_AraC-typ_CS"/>
</dbReference>
<keyword evidence="4" id="KW-0804">Transcription</keyword>
<feature type="domain" description="HTH araC/xylS-type" evidence="5">
    <location>
        <begin position="182"/>
        <end position="279"/>
    </location>
</feature>
<dbReference type="GO" id="GO:0003700">
    <property type="term" value="F:DNA-binding transcription factor activity"/>
    <property type="evidence" value="ECO:0007669"/>
    <property type="project" value="InterPro"/>
</dbReference>
<dbReference type="PANTHER" id="PTHR46796:SF2">
    <property type="entry name" value="TRANSCRIPTIONAL REGULATORY PROTEIN"/>
    <property type="match status" value="1"/>
</dbReference>
<dbReference type="Pfam" id="PF02311">
    <property type="entry name" value="AraC_binding"/>
    <property type="match status" value="1"/>
</dbReference>
<keyword evidence="1" id="KW-0805">Transcription regulation</keyword>
<organism evidence="6 7">
    <name type="scientific">Pollutimonas bauzanensis</name>
    <dbReference type="NCBI Taxonomy" id="658167"/>
    <lineage>
        <taxon>Bacteria</taxon>
        <taxon>Pseudomonadati</taxon>
        <taxon>Pseudomonadota</taxon>
        <taxon>Betaproteobacteria</taxon>
        <taxon>Burkholderiales</taxon>
        <taxon>Alcaligenaceae</taxon>
        <taxon>Pollutimonas</taxon>
    </lineage>
</organism>
<gene>
    <name evidence="6" type="ORF">SAMN04488135_103403</name>
</gene>
<proteinExistence type="predicted"/>
<dbReference type="SUPFAM" id="SSF51215">
    <property type="entry name" value="Regulatory protein AraC"/>
    <property type="match status" value="1"/>
</dbReference>
<evidence type="ECO:0000256" key="2">
    <source>
        <dbReference type="ARBA" id="ARBA00023125"/>
    </source>
</evidence>
<dbReference type="Gene3D" id="1.10.10.60">
    <property type="entry name" value="Homeodomain-like"/>
    <property type="match status" value="1"/>
</dbReference>
<dbReference type="PROSITE" id="PS00041">
    <property type="entry name" value="HTH_ARAC_FAMILY_1"/>
    <property type="match status" value="1"/>
</dbReference>
<dbReference type="InterPro" id="IPR003313">
    <property type="entry name" value="AraC-bd"/>
</dbReference>
<evidence type="ECO:0000259" key="5">
    <source>
        <dbReference type="PROSITE" id="PS01124"/>
    </source>
</evidence>
<dbReference type="InterPro" id="IPR050204">
    <property type="entry name" value="AraC_XylS_family_regulators"/>
</dbReference>
<dbReference type="RefSeq" id="WP_084135881.1">
    <property type="nucleotide sequence ID" value="NZ_FQXE01000003.1"/>
</dbReference>
<dbReference type="Pfam" id="PF12833">
    <property type="entry name" value="HTH_18"/>
    <property type="match status" value="1"/>
</dbReference>
<dbReference type="STRING" id="658167.SAMN04488135_103403"/>
<accession>A0A1M5TJS7</accession>
<dbReference type="InterPro" id="IPR037923">
    <property type="entry name" value="HTH-like"/>
</dbReference>
<dbReference type="EMBL" id="FQXE01000003">
    <property type="protein sequence ID" value="SHH51017.1"/>
    <property type="molecule type" value="Genomic_DNA"/>
</dbReference>